<dbReference type="InterPro" id="IPR036567">
    <property type="entry name" value="RHF-like"/>
</dbReference>
<evidence type="ECO:0000313" key="1">
    <source>
        <dbReference type="EMBL" id="RLE12078.1"/>
    </source>
</evidence>
<comment type="caution">
    <text evidence="1">The sequence shown here is derived from an EMBL/GenBank/DDBJ whole genome shotgun (WGS) entry which is preliminary data.</text>
</comment>
<dbReference type="Gene3D" id="3.30.160.100">
    <property type="entry name" value="Ribosome hibernation promotion factor-like"/>
    <property type="match status" value="1"/>
</dbReference>
<dbReference type="Proteomes" id="UP000280417">
    <property type="component" value="Unassembled WGS sequence"/>
</dbReference>
<proteinExistence type="predicted"/>
<feature type="non-terminal residue" evidence="1">
    <location>
        <position position="38"/>
    </location>
</feature>
<reference evidence="1 2" key="1">
    <citation type="submission" date="2018-06" db="EMBL/GenBank/DDBJ databases">
        <title>Extensive metabolic versatility and redundancy in microbially diverse, dynamic hydrothermal sediments.</title>
        <authorList>
            <person name="Dombrowski N."/>
            <person name="Teske A."/>
            <person name="Baker B.J."/>
        </authorList>
    </citation>
    <scope>NUCLEOTIDE SEQUENCE [LARGE SCALE GENOMIC DNA]</scope>
    <source>
        <strain evidence="1">B3_G15</strain>
    </source>
</reference>
<protein>
    <recommendedName>
        <fullName evidence="3">Ribosome-associated translation inhibitor RaiA</fullName>
    </recommendedName>
</protein>
<evidence type="ECO:0008006" key="3">
    <source>
        <dbReference type="Google" id="ProtNLM"/>
    </source>
</evidence>
<dbReference type="EMBL" id="QMQA01000194">
    <property type="protein sequence ID" value="RLE12078.1"/>
    <property type="molecule type" value="Genomic_DNA"/>
</dbReference>
<dbReference type="SUPFAM" id="SSF69754">
    <property type="entry name" value="Ribosome binding protein Y (YfiA homologue)"/>
    <property type="match status" value="1"/>
</dbReference>
<dbReference type="Pfam" id="PF02482">
    <property type="entry name" value="Ribosomal_S30AE"/>
    <property type="match status" value="1"/>
</dbReference>
<gene>
    <name evidence="1" type="ORF">DRJ04_06860</name>
</gene>
<organism evidence="1 2">
    <name type="scientific">Aerophobetes bacterium</name>
    <dbReference type="NCBI Taxonomy" id="2030807"/>
    <lineage>
        <taxon>Bacteria</taxon>
        <taxon>Candidatus Aerophobota</taxon>
    </lineage>
</organism>
<evidence type="ECO:0000313" key="2">
    <source>
        <dbReference type="Proteomes" id="UP000280417"/>
    </source>
</evidence>
<sequence length="38" mass="4566">MNVSITGRKIKITPEIRSYIEKKMKKLDNYIDHIVDFK</sequence>
<dbReference type="InterPro" id="IPR003489">
    <property type="entry name" value="RHF/RaiA"/>
</dbReference>
<accession>A0A662DB41</accession>
<dbReference type="AlphaFoldDB" id="A0A662DB41"/>
<name>A0A662DB41_UNCAE</name>